<dbReference type="Pfam" id="PF21337">
    <property type="entry name" value="Peptidase_M17_N_1"/>
    <property type="match status" value="1"/>
</dbReference>
<keyword evidence="3" id="KW-0645">Protease</keyword>
<name>A0A4D7QGK2_9HYPH</name>
<evidence type="ECO:0000256" key="2">
    <source>
        <dbReference type="ARBA" id="ARBA00022438"/>
    </source>
</evidence>
<evidence type="ECO:0000313" key="8">
    <source>
        <dbReference type="Proteomes" id="UP000298588"/>
    </source>
</evidence>
<keyword evidence="5" id="KW-0464">Manganese</keyword>
<gene>
    <name evidence="7" type="ORF">E8L99_11640</name>
</gene>
<reference evidence="7 8" key="1">
    <citation type="submission" date="2019-04" db="EMBL/GenBank/DDBJ databases">
        <title>Phreatobacter aquaticus sp. nov.</title>
        <authorList>
            <person name="Choi A."/>
            <person name="Baek K."/>
        </authorList>
    </citation>
    <scope>NUCLEOTIDE SEQUENCE [LARGE SCALE GENOMIC DNA]</scope>
    <source>
        <strain evidence="7 8">NMCR1094</strain>
    </source>
</reference>
<evidence type="ECO:0000256" key="3">
    <source>
        <dbReference type="ARBA" id="ARBA00022670"/>
    </source>
</evidence>
<protein>
    <submittedName>
        <fullName evidence="7">Leucyl aminopeptidase family protein</fullName>
    </submittedName>
</protein>
<dbReference type="AlphaFoldDB" id="A0A4D7QGK2"/>
<dbReference type="Gene3D" id="3.40.220.10">
    <property type="entry name" value="Leucine Aminopeptidase, subunit E, domain 1"/>
    <property type="match status" value="1"/>
</dbReference>
<evidence type="ECO:0000256" key="4">
    <source>
        <dbReference type="ARBA" id="ARBA00022801"/>
    </source>
</evidence>
<dbReference type="PROSITE" id="PS00631">
    <property type="entry name" value="CYTOSOL_AP"/>
    <property type="match status" value="1"/>
</dbReference>
<keyword evidence="4" id="KW-0378">Hydrolase</keyword>
<evidence type="ECO:0000256" key="5">
    <source>
        <dbReference type="ARBA" id="ARBA00023211"/>
    </source>
</evidence>
<sequence length="463" mass="49239">MLHSLLRPAGTQGATPIYLVSQAGLGEFLALPEHAPHEAFLRAAQFEAKPGRAVYIPGGDGTIEAVYFGTEDPAARHHDPLFLGKLPAQLPSGTYRLANPPDDAMRAALAFVTAQYRFARYKKVTPKDASLVVPDGVDGEALSQQIHAIVLARDLVNTPANDLGPVELEAAVSDLARNHGAVMTTIVGDDLLLRNFPMIHAVGMGSPRLPRLIDLTWGNPSHPKVTVVGKGVCFDTGGLNLKPDASMLLMKKDMGGAAAAIGLAHMIMASKLPVRLRLLIAAVENSVSGRAFRPGDVYPTRKGITVEIGNTDAEGRLVLCDALTLADDEAPDLMVDFATLTGAARVALGADLAPIYTHDDALAADLVRQGIRVADPVWRLPLWAPYVAALDSRVADFNNVGTGGFAGSITAALFLDRFVEKAKAWVHADIYAWVPNEKPGRPVGGEMHGARAVFEVVKERFGG</sequence>
<dbReference type="CDD" id="cd00433">
    <property type="entry name" value="Peptidase_M17"/>
    <property type="match status" value="1"/>
</dbReference>
<dbReference type="GO" id="GO:0005737">
    <property type="term" value="C:cytoplasm"/>
    <property type="evidence" value="ECO:0007669"/>
    <property type="project" value="InterPro"/>
</dbReference>
<dbReference type="Gene3D" id="3.40.630.10">
    <property type="entry name" value="Zn peptidases"/>
    <property type="match status" value="1"/>
</dbReference>
<dbReference type="EMBL" id="CP039865">
    <property type="protein sequence ID" value="QCK86358.1"/>
    <property type="molecule type" value="Genomic_DNA"/>
</dbReference>
<evidence type="ECO:0000313" key="7">
    <source>
        <dbReference type="EMBL" id="QCK86358.1"/>
    </source>
</evidence>
<dbReference type="SUPFAM" id="SSF53187">
    <property type="entry name" value="Zn-dependent exopeptidases"/>
    <property type="match status" value="1"/>
</dbReference>
<dbReference type="PANTHER" id="PTHR11963">
    <property type="entry name" value="LEUCINE AMINOPEPTIDASE-RELATED"/>
    <property type="match status" value="1"/>
</dbReference>
<keyword evidence="2 7" id="KW-0031">Aminopeptidase</keyword>
<dbReference type="Pfam" id="PF00883">
    <property type="entry name" value="Peptidase_M17"/>
    <property type="match status" value="1"/>
</dbReference>
<dbReference type="InterPro" id="IPR011356">
    <property type="entry name" value="Leucine_aapep/pepB"/>
</dbReference>
<organism evidence="7 8">
    <name type="scientific">Phreatobacter aquaticus</name>
    <dbReference type="NCBI Taxonomy" id="2570229"/>
    <lineage>
        <taxon>Bacteria</taxon>
        <taxon>Pseudomonadati</taxon>
        <taxon>Pseudomonadota</taxon>
        <taxon>Alphaproteobacteria</taxon>
        <taxon>Hyphomicrobiales</taxon>
        <taxon>Phreatobacteraceae</taxon>
        <taxon>Phreatobacter</taxon>
    </lineage>
</organism>
<proteinExistence type="inferred from homology"/>
<feature type="domain" description="Cytosol aminopeptidase" evidence="6">
    <location>
        <begin position="310"/>
        <end position="317"/>
    </location>
</feature>
<dbReference type="InterPro" id="IPR043472">
    <property type="entry name" value="Macro_dom-like"/>
</dbReference>
<evidence type="ECO:0000259" key="6">
    <source>
        <dbReference type="PROSITE" id="PS00631"/>
    </source>
</evidence>
<comment type="similarity">
    <text evidence="1">Belongs to the peptidase M17 family.</text>
</comment>
<dbReference type="InterPro" id="IPR000819">
    <property type="entry name" value="Peptidase_M17_C"/>
</dbReference>
<dbReference type="OrthoDB" id="9809354at2"/>
<evidence type="ECO:0000256" key="1">
    <source>
        <dbReference type="ARBA" id="ARBA00009528"/>
    </source>
</evidence>
<dbReference type="Proteomes" id="UP000298588">
    <property type="component" value="Chromosome"/>
</dbReference>
<dbReference type="KEGG" id="paqt:E8L99_11640"/>
<dbReference type="GO" id="GO:0070006">
    <property type="term" value="F:metalloaminopeptidase activity"/>
    <property type="evidence" value="ECO:0007669"/>
    <property type="project" value="InterPro"/>
</dbReference>
<dbReference type="InterPro" id="IPR048816">
    <property type="entry name" value="Peptidase_M17_N_1"/>
</dbReference>
<dbReference type="GO" id="GO:0030145">
    <property type="term" value="F:manganese ion binding"/>
    <property type="evidence" value="ECO:0007669"/>
    <property type="project" value="InterPro"/>
</dbReference>
<keyword evidence="8" id="KW-1185">Reference proteome</keyword>
<accession>A0A4D7QGK2</accession>
<dbReference type="GO" id="GO:0006508">
    <property type="term" value="P:proteolysis"/>
    <property type="evidence" value="ECO:0007669"/>
    <property type="project" value="UniProtKB-KW"/>
</dbReference>
<dbReference type="PRINTS" id="PR00481">
    <property type="entry name" value="LAMNOPPTDASE"/>
</dbReference>
<dbReference type="PANTHER" id="PTHR11963:SF20">
    <property type="entry name" value="PEPTIDASE B"/>
    <property type="match status" value="1"/>
</dbReference>